<dbReference type="SMART" id="SM00418">
    <property type="entry name" value="HTH_ARSR"/>
    <property type="match status" value="1"/>
</dbReference>
<dbReference type="InterPro" id="IPR001845">
    <property type="entry name" value="HTH_ArsR_DNA-bd_dom"/>
</dbReference>
<name>A0A3C1K8K7_9MICO</name>
<dbReference type="PANTHER" id="PTHR33154">
    <property type="entry name" value="TRANSCRIPTIONAL REGULATOR, ARSR FAMILY"/>
    <property type="match status" value="1"/>
</dbReference>
<dbReference type="EMBL" id="DMNG01000003">
    <property type="protein sequence ID" value="HAN23010.1"/>
    <property type="molecule type" value="Genomic_DNA"/>
</dbReference>
<dbReference type="Proteomes" id="UP000257479">
    <property type="component" value="Unassembled WGS sequence"/>
</dbReference>
<dbReference type="InterPro" id="IPR051081">
    <property type="entry name" value="HTH_MetalResp_TranReg"/>
</dbReference>
<dbReference type="GO" id="GO:0003677">
    <property type="term" value="F:DNA binding"/>
    <property type="evidence" value="ECO:0007669"/>
    <property type="project" value="UniProtKB-KW"/>
</dbReference>
<evidence type="ECO:0000256" key="2">
    <source>
        <dbReference type="ARBA" id="ARBA00023125"/>
    </source>
</evidence>
<keyword evidence="3" id="KW-0804">Transcription</keyword>
<evidence type="ECO:0000256" key="1">
    <source>
        <dbReference type="ARBA" id="ARBA00023015"/>
    </source>
</evidence>
<sequence>MNVEQLDVTLRAARHAALGEPARLRIVDLLTLGDMSPGEIGITLGLPTNLVAHHLNVLESVGIVHRAKSEGDRRRSYVRLSEHSLGGLSPRFVEHAGRVVFVCSANSARSQLAAALWRMHSPIPALSGGTRPAGAIAD</sequence>
<dbReference type="CDD" id="cd00090">
    <property type="entry name" value="HTH_ARSR"/>
    <property type="match status" value="1"/>
</dbReference>
<proteinExistence type="predicted"/>
<dbReference type="InterPro" id="IPR036196">
    <property type="entry name" value="Ptyr_pPase_sf"/>
</dbReference>
<dbReference type="SUPFAM" id="SSF46785">
    <property type="entry name" value="Winged helix' DNA-binding domain"/>
    <property type="match status" value="1"/>
</dbReference>
<accession>A0A3C1K8K7</accession>
<evidence type="ECO:0000313" key="5">
    <source>
        <dbReference type="EMBL" id="HAN23010.1"/>
    </source>
</evidence>
<evidence type="ECO:0000313" key="6">
    <source>
        <dbReference type="Proteomes" id="UP000257479"/>
    </source>
</evidence>
<dbReference type="Gene3D" id="1.10.10.10">
    <property type="entry name" value="Winged helix-like DNA-binding domain superfamily/Winged helix DNA-binding domain"/>
    <property type="match status" value="1"/>
</dbReference>
<keyword evidence="2" id="KW-0238">DNA-binding</keyword>
<comment type="caution">
    <text evidence="5">The sequence shown here is derived from an EMBL/GenBank/DDBJ whole genome shotgun (WGS) entry which is preliminary data.</text>
</comment>
<dbReference type="SUPFAM" id="SSF52788">
    <property type="entry name" value="Phosphotyrosine protein phosphatases I"/>
    <property type="match status" value="1"/>
</dbReference>
<protein>
    <submittedName>
        <fullName evidence="5">ArsR family transcriptional regulator</fullName>
    </submittedName>
</protein>
<dbReference type="InterPro" id="IPR036388">
    <property type="entry name" value="WH-like_DNA-bd_sf"/>
</dbReference>
<dbReference type="AlphaFoldDB" id="A0A3C1K8K7"/>
<evidence type="ECO:0000259" key="4">
    <source>
        <dbReference type="PROSITE" id="PS50987"/>
    </source>
</evidence>
<gene>
    <name evidence="5" type="ORF">DCP95_00355</name>
</gene>
<dbReference type="Pfam" id="PF12840">
    <property type="entry name" value="HTH_20"/>
    <property type="match status" value="1"/>
</dbReference>
<dbReference type="PROSITE" id="PS50987">
    <property type="entry name" value="HTH_ARSR_2"/>
    <property type="match status" value="1"/>
</dbReference>
<dbReference type="InterPro" id="IPR000835">
    <property type="entry name" value="HTH_MarR-typ"/>
</dbReference>
<dbReference type="Gene3D" id="3.40.50.2300">
    <property type="match status" value="1"/>
</dbReference>
<reference evidence="5 6" key="1">
    <citation type="journal article" date="2018" name="Nat. Biotechnol.">
        <title>A standardized bacterial taxonomy based on genome phylogeny substantially revises the tree of life.</title>
        <authorList>
            <person name="Parks D.H."/>
            <person name="Chuvochina M."/>
            <person name="Waite D.W."/>
            <person name="Rinke C."/>
            <person name="Skarshewski A."/>
            <person name="Chaumeil P.A."/>
            <person name="Hugenholtz P."/>
        </authorList>
    </citation>
    <scope>NUCLEOTIDE SEQUENCE [LARGE SCALE GENOMIC DNA]</scope>
    <source>
        <strain evidence="5">UBA9152</strain>
    </source>
</reference>
<dbReference type="SMART" id="SM00347">
    <property type="entry name" value="HTH_MARR"/>
    <property type="match status" value="1"/>
</dbReference>
<dbReference type="PANTHER" id="PTHR33154:SF33">
    <property type="entry name" value="TRANSCRIPTIONAL REPRESSOR SDPR"/>
    <property type="match status" value="1"/>
</dbReference>
<evidence type="ECO:0000256" key="3">
    <source>
        <dbReference type="ARBA" id="ARBA00023163"/>
    </source>
</evidence>
<dbReference type="InterPro" id="IPR011991">
    <property type="entry name" value="ArsR-like_HTH"/>
</dbReference>
<organism evidence="5 6">
    <name type="scientific">Microbacterium ginsengisoli</name>
    <dbReference type="NCBI Taxonomy" id="400772"/>
    <lineage>
        <taxon>Bacteria</taxon>
        <taxon>Bacillati</taxon>
        <taxon>Actinomycetota</taxon>
        <taxon>Actinomycetes</taxon>
        <taxon>Micrococcales</taxon>
        <taxon>Microbacteriaceae</taxon>
        <taxon>Microbacterium</taxon>
    </lineage>
</organism>
<feature type="domain" description="HTH arsR-type" evidence="4">
    <location>
        <begin position="3"/>
        <end position="100"/>
    </location>
</feature>
<keyword evidence="1" id="KW-0805">Transcription regulation</keyword>
<dbReference type="InterPro" id="IPR036390">
    <property type="entry name" value="WH_DNA-bd_sf"/>
</dbReference>
<feature type="non-terminal residue" evidence="5">
    <location>
        <position position="138"/>
    </location>
</feature>
<dbReference type="GO" id="GO:0003700">
    <property type="term" value="F:DNA-binding transcription factor activity"/>
    <property type="evidence" value="ECO:0007669"/>
    <property type="project" value="InterPro"/>
</dbReference>